<reference evidence="11 12" key="1">
    <citation type="submission" date="2016-02" db="EMBL/GenBank/DDBJ databases">
        <authorList>
            <person name="Wen L."/>
            <person name="He K."/>
            <person name="Yang H."/>
        </authorList>
    </citation>
    <scope>NUCLEOTIDE SEQUENCE [LARGE SCALE GENOMIC DNA]</scope>
    <source>
        <strain evidence="11">Trichococcus palustris</strain>
    </source>
</reference>
<dbReference type="SUPFAM" id="SSF50486">
    <property type="entry name" value="FMT C-terminal domain-like"/>
    <property type="match status" value="1"/>
</dbReference>
<dbReference type="EMBL" id="FJNE01000001">
    <property type="protein sequence ID" value="CZQ82683.1"/>
    <property type="molecule type" value="Genomic_DNA"/>
</dbReference>
<dbReference type="Pfam" id="PF02911">
    <property type="entry name" value="Formyl_trans_C"/>
    <property type="match status" value="1"/>
</dbReference>
<dbReference type="InterPro" id="IPR041711">
    <property type="entry name" value="Met-tRNA-FMT_N"/>
</dbReference>
<proteinExistence type="inferred from homology"/>
<evidence type="ECO:0000256" key="6">
    <source>
        <dbReference type="ARBA" id="ARBA00022917"/>
    </source>
</evidence>
<dbReference type="GO" id="GO:0005829">
    <property type="term" value="C:cytosol"/>
    <property type="evidence" value="ECO:0007669"/>
    <property type="project" value="TreeGrafter"/>
</dbReference>
<dbReference type="InterPro" id="IPR011034">
    <property type="entry name" value="Formyl_transferase-like_C_sf"/>
</dbReference>
<comment type="similarity">
    <text evidence="2 8">Belongs to the Fmt family.</text>
</comment>
<dbReference type="InterPro" id="IPR002376">
    <property type="entry name" value="Formyl_transf_N"/>
</dbReference>
<dbReference type="CDD" id="cd08704">
    <property type="entry name" value="Met_tRNA_FMT_C"/>
    <property type="match status" value="1"/>
</dbReference>
<evidence type="ECO:0000256" key="3">
    <source>
        <dbReference type="ARBA" id="ARBA00012261"/>
    </source>
</evidence>
<dbReference type="CDD" id="cd08646">
    <property type="entry name" value="FMT_core_Met-tRNA-FMT_N"/>
    <property type="match status" value="1"/>
</dbReference>
<evidence type="ECO:0000256" key="1">
    <source>
        <dbReference type="ARBA" id="ARBA00002606"/>
    </source>
</evidence>
<dbReference type="PANTHER" id="PTHR11138:SF5">
    <property type="entry name" value="METHIONYL-TRNA FORMYLTRANSFERASE, MITOCHONDRIAL"/>
    <property type="match status" value="1"/>
</dbReference>
<dbReference type="InterPro" id="IPR044135">
    <property type="entry name" value="Met-tRNA-FMT_C"/>
</dbReference>
<evidence type="ECO:0000259" key="9">
    <source>
        <dbReference type="Pfam" id="PF00551"/>
    </source>
</evidence>
<dbReference type="InterPro" id="IPR005793">
    <property type="entry name" value="Formyl_trans_C"/>
</dbReference>
<feature type="domain" description="Formyl transferase C-terminal" evidence="10">
    <location>
        <begin position="204"/>
        <end position="302"/>
    </location>
</feature>
<dbReference type="AlphaFoldDB" id="A0A143Y7F9"/>
<comment type="catalytic activity">
    <reaction evidence="7 8">
        <text>L-methionyl-tRNA(fMet) + (6R)-10-formyltetrahydrofolate = N-formyl-L-methionyl-tRNA(fMet) + (6S)-5,6,7,8-tetrahydrofolate + H(+)</text>
        <dbReference type="Rhea" id="RHEA:24380"/>
        <dbReference type="Rhea" id="RHEA-COMP:9952"/>
        <dbReference type="Rhea" id="RHEA-COMP:9953"/>
        <dbReference type="ChEBI" id="CHEBI:15378"/>
        <dbReference type="ChEBI" id="CHEBI:57453"/>
        <dbReference type="ChEBI" id="CHEBI:78530"/>
        <dbReference type="ChEBI" id="CHEBI:78844"/>
        <dbReference type="ChEBI" id="CHEBI:195366"/>
        <dbReference type="EC" id="2.1.2.9"/>
    </reaction>
</comment>
<name>A0A143Y7F9_9LACT</name>
<feature type="domain" description="Formyl transferase N-terminal" evidence="9">
    <location>
        <begin position="2"/>
        <end position="179"/>
    </location>
</feature>
<dbReference type="STRING" id="140314.SAMN04488076_10355"/>
<dbReference type="Gene3D" id="3.10.25.10">
    <property type="entry name" value="Formyl transferase, C-terminal domain"/>
    <property type="match status" value="1"/>
</dbReference>
<dbReference type="InterPro" id="IPR037022">
    <property type="entry name" value="Formyl_trans_C_sf"/>
</dbReference>
<dbReference type="Gene3D" id="3.40.50.170">
    <property type="entry name" value="Formyl transferase, N-terminal domain"/>
    <property type="match status" value="1"/>
</dbReference>
<dbReference type="FunFam" id="3.40.50.170:FF:000004">
    <property type="entry name" value="Methionyl-tRNA formyltransferase"/>
    <property type="match status" value="1"/>
</dbReference>
<dbReference type="InterPro" id="IPR005794">
    <property type="entry name" value="Fmt"/>
</dbReference>
<comment type="function">
    <text evidence="1 8">Attaches a formyl group to the free amino group of methionyl-tRNA(fMet). The formyl group appears to play a dual role in the initiator identity of N-formylmethionyl-tRNA by promoting its recognition by IF2 and preventing the misappropriation of this tRNA by the elongation apparatus.</text>
</comment>
<dbReference type="Proteomes" id="UP000242754">
    <property type="component" value="Unassembled WGS sequence"/>
</dbReference>
<evidence type="ECO:0000256" key="4">
    <source>
        <dbReference type="ARBA" id="ARBA00016014"/>
    </source>
</evidence>
<keyword evidence="6 8" id="KW-0648">Protein biosynthesis</keyword>
<dbReference type="EC" id="2.1.2.9" evidence="3 8"/>
<gene>
    <name evidence="8" type="primary">fmt</name>
    <name evidence="11" type="ORF">Tpal_347</name>
</gene>
<dbReference type="Pfam" id="PF00551">
    <property type="entry name" value="Formyl_trans_N"/>
    <property type="match status" value="1"/>
</dbReference>
<evidence type="ECO:0000259" key="10">
    <source>
        <dbReference type="Pfam" id="PF02911"/>
    </source>
</evidence>
<evidence type="ECO:0000256" key="8">
    <source>
        <dbReference type="HAMAP-Rule" id="MF_00182"/>
    </source>
</evidence>
<feature type="binding site" evidence="8">
    <location>
        <begin position="110"/>
        <end position="113"/>
    </location>
    <ligand>
        <name>(6S)-5,6,7,8-tetrahydrofolate</name>
        <dbReference type="ChEBI" id="CHEBI:57453"/>
    </ligand>
</feature>
<accession>A0A143Y7F9</accession>
<evidence type="ECO:0000256" key="7">
    <source>
        <dbReference type="ARBA" id="ARBA00048558"/>
    </source>
</evidence>
<dbReference type="GO" id="GO:0004479">
    <property type="term" value="F:methionyl-tRNA formyltransferase activity"/>
    <property type="evidence" value="ECO:0007669"/>
    <property type="project" value="UniProtKB-UniRule"/>
</dbReference>
<dbReference type="HAMAP" id="MF_00182">
    <property type="entry name" value="Formyl_trans"/>
    <property type="match status" value="1"/>
</dbReference>
<evidence type="ECO:0000313" key="12">
    <source>
        <dbReference type="Proteomes" id="UP000242754"/>
    </source>
</evidence>
<dbReference type="OrthoDB" id="9802815at2"/>
<sequence>MKKIIFMGTPAFSVPILEALIANHYDVMAVVTQPDRPVGRKKVLTPSPVKEAALKHGLPVYQPEKIAGSEEMAQLIAMEPDLIVTAAYGQFLPVKLLNAPRYRSINVHASLLPKYRGGAPVHYAIINGEAKTGVSIMYMERKMDAGAVLAQRAIPITEQDDVGTMFDKLSALGRDLLIDILPDFFAGKCTAVEQDEERATFSPNITREEERIDWNKTARQIADQVRGMRPWPVAHTLLDGQRIKIWDGEGTADKTSAAAGTVVAKDKDALYISCGEGTVFKLKELQPAGKKRMLASDYLRGSATEIAEGTRFDANE</sequence>
<dbReference type="PANTHER" id="PTHR11138">
    <property type="entry name" value="METHIONYL-TRNA FORMYLTRANSFERASE"/>
    <property type="match status" value="1"/>
</dbReference>
<organism evidence="11 12">
    <name type="scientific">Trichococcus palustris</name>
    <dbReference type="NCBI Taxonomy" id="140314"/>
    <lineage>
        <taxon>Bacteria</taxon>
        <taxon>Bacillati</taxon>
        <taxon>Bacillota</taxon>
        <taxon>Bacilli</taxon>
        <taxon>Lactobacillales</taxon>
        <taxon>Carnobacteriaceae</taxon>
        <taxon>Trichococcus</taxon>
    </lineage>
</organism>
<protein>
    <recommendedName>
        <fullName evidence="4 8">Methionyl-tRNA formyltransferase</fullName>
        <ecNumber evidence="3 8">2.1.2.9</ecNumber>
    </recommendedName>
</protein>
<evidence type="ECO:0000256" key="2">
    <source>
        <dbReference type="ARBA" id="ARBA00010699"/>
    </source>
</evidence>
<evidence type="ECO:0000313" key="11">
    <source>
        <dbReference type="EMBL" id="CZQ82683.1"/>
    </source>
</evidence>
<keyword evidence="12" id="KW-1185">Reference proteome</keyword>
<dbReference type="FunFam" id="3.40.50.12230:FF:000001">
    <property type="entry name" value="Methionyl-tRNA formyltransferase"/>
    <property type="match status" value="1"/>
</dbReference>
<keyword evidence="5 8" id="KW-0808">Transferase</keyword>
<dbReference type="RefSeq" id="WP_087030479.1">
    <property type="nucleotide sequence ID" value="NZ_FJNE01000001.1"/>
</dbReference>
<dbReference type="SUPFAM" id="SSF53328">
    <property type="entry name" value="Formyltransferase"/>
    <property type="match status" value="1"/>
</dbReference>
<evidence type="ECO:0000256" key="5">
    <source>
        <dbReference type="ARBA" id="ARBA00022679"/>
    </source>
</evidence>
<dbReference type="InterPro" id="IPR036477">
    <property type="entry name" value="Formyl_transf_N_sf"/>
</dbReference>
<dbReference type="NCBIfam" id="TIGR00460">
    <property type="entry name" value="fmt"/>
    <property type="match status" value="1"/>
</dbReference>